<protein>
    <submittedName>
        <fullName evidence="9">V-type ATPase 116kDa subunit family protein</fullName>
    </submittedName>
</protein>
<comment type="similarity">
    <text evidence="2">Belongs to the V-ATPase 116 kDa subunit family.</text>
</comment>
<evidence type="ECO:0000256" key="6">
    <source>
        <dbReference type="ARBA" id="ARBA00023065"/>
    </source>
</evidence>
<dbReference type="InterPro" id="IPR002490">
    <property type="entry name" value="V-ATPase_116kDa_su"/>
</dbReference>
<name>B6FYC4_PEPHT</name>
<keyword evidence="10" id="KW-1185">Reference proteome</keyword>
<organism evidence="9 10">
    <name type="scientific">Peptacetobacter hiranonis (strain DSM 13275 / JCM 10541 / KCTC 15199 / TO-931)</name>
    <name type="common">Clostridium hiranonis</name>
    <dbReference type="NCBI Taxonomy" id="500633"/>
    <lineage>
        <taxon>Bacteria</taxon>
        <taxon>Bacillati</taxon>
        <taxon>Bacillota</taxon>
        <taxon>Clostridia</taxon>
        <taxon>Peptostreptococcales</taxon>
        <taxon>Peptostreptococcaceae</taxon>
        <taxon>Peptacetobacter</taxon>
    </lineage>
</organism>
<evidence type="ECO:0000313" key="9">
    <source>
        <dbReference type="EMBL" id="EEA85438.1"/>
    </source>
</evidence>
<dbReference type="STRING" id="500633.CLOHIR_00876"/>
<evidence type="ECO:0000256" key="4">
    <source>
        <dbReference type="ARBA" id="ARBA00022692"/>
    </source>
</evidence>
<dbReference type="HOGENOM" id="CLU_025558_1_0_9"/>
<dbReference type="GO" id="GO:0007035">
    <property type="term" value="P:vacuolar acidification"/>
    <property type="evidence" value="ECO:0007669"/>
    <property type="project" value="TreeGrafter"/>
</dbReference>
<feature type="transmembrane region" description="Helical" evidence="8">
    <location>
        <begin position="520"/>
        <end position="537"/>
    </location>
</feature>
<keyword evidence="5 8" id="KW-1133">Transmembrane helix</keyword>
<feature type="transmembrane region" description="Helical" evidence="8">
    <location>
        <begin position="570"/>
        <end position="591"/>
    </location>
</feature>
<comment type="caution">
    <text evidence="9">The sequence shown here is derived from an EMBL/GenBank/DDBJ whole genome shotgun (WGS) entry which is preliminary data.</text>
</comment>
<dbReference type="PANTHER" id="PTHR11629:SF63">
    <property type="entry name" value="V-TYPE PROTON ATPASE SUBUNIT A"/>
    <property type="match status" value="1"/>
</dbReference>
<dbReference type="Pfam" id="PF01496">
    <property type="entry name" value="V_ATPase_I"/>
    <property type="match status" value="2"/>
</dbReference>
<evidence type="ECO:0000256" key="3">
    <source>
        <dbReference type="ARBA" id="ARBA00022448"/>
    </source>
</evidence>
<dbReference type="Proteomes" id="UP000003178">
    <property type="component" value="Unassembled WGS sequence"/>
</dbReference>
<dbReference type="GO" id="GO:0016471">
    <property type="term" value="C:vacuolar proton-transporting V-type ATPase complex"/>
    <property type="evidence" value="ECO:0007669"/>
    <property type="project" value="TreeGrafter"/>
</dbReference>
<dbReference type="EMBL" id="ABWP01000035">
    <property type="protein sequence ID" value="EEA85438.1"/>
    <property type="molecule type" value="Genomic_DNA"/>
</dbReference>
<dbReference type="GO" id="GO:0033179">
    <property type="term" value="C:proton-transporting V-type ATPase, V0 domain"/>
    <property type="evidence" value="ECO:0007669"/>
    <property type="project" value="InterPro"/>
</dbReference>
<feature type="transmembrane region" description="Helical" evidence="8">
    <location>
        <begin position="403"/>
        <end position="425"/>
    </location>
</feature>
<reference evidence="9 10" key="2">
    <citation type="submission" date="2008-10" db="EMBL/GenBank/DDBJ databases">
        <title>Draft genome sequence of Clostridium hiranonis (DSM 13275).</title>
        <authorList>
            <person name="Sudarsanam P."/>
            <person name="Ley R."/>
            <person name="Guruge J."/>
            <person name="Turnbaugh P.J."/>
            <person name="Mahowald M."/>
            <person name="Liep D."/>
            <person name="Gordon J."/>
        </authorList>
    </citation>
    <scope>NUCLEOTIDE SEQUENCE [LARGE SCALE GENOMIC DNA]</scope>
    <source>
        <strain evidence="9 10">DSM 13275</strain>
    </source>
</reference>
<evidence type="ECO:0000256" key="2">
    <source>
        <dbReference type="ARBA" id="ARBA00009904"/>
    </source>
</evidence>
<dbReference type="RefSeq" id="WP_006439787.1">
    <property type="nucleotide sequence ID" value="NZ_DS995356.1"/>
</dbReference>
<dbReference type="GO" id="GO:0046961">
    <property type="term" value="F:proton-transporting ATPase activity, rotational mechanism"/>
    <property type="evidence" value="ECO:0007669"/>
    <property type="project" value="InterPro"/>
</dbReference>
<feature type="transmembrane region" description="Helical" evidence="8">
    <location>
        <begin position="365"/>
        <end position="391"/>
    </location>
</feature>
<feature type="transmembrane region" description="Helical" evidence="8">
    <location>
        <begin position="597"/>
        <end position="618"/>
    </location>
</feature>
<comment type="subcellular location">
    <subcellularLocation>
        <location evidence="1">Membrane</location>
        <topology evidence="1">Multi-pass membrane protein</topology>
    </subcellularLocation>
</comment>
<evidence type="ECO:0000256" key="5">
    <source>
        <dbReference type="ARBA" id="ARBA00022989"/>
    </source>
</evidence>
<keyword evidence="6" id="KW-0406">Ion transport</keyword>
<dbReference type="AlphaFoldDB" id="B6FYC4"/>
<keyword evidence="3" id="KW-0813">Transport</keyword>
<reference evidence="9 10" key="1">
    <citation type="submission" date="2008-09" db="EMBL/GenBank/DDBJ databases">
        <authorList>
            <person name="Fulton L."/>
            <person name="Clifton S."/>
            <person name="Fulton B."/>
            <person name="Xu J."/>
            <person name="Minx P."/>
            <person name="Pepin K.H."/>
            <person name="Johnson M."/>
            <person name="Thiruvilangam P."/>
            <person name="Bhonagiri V."/>
            <person name="Nash W.E."/>
            <person name="Mardis E.R."/>
            <person name="Wilson R.K."/>
        </authorList>
    </citation>
    <scope>NUCLEOTIDE SEQUENCE [LARGE SCALE GENOMIC DNA]</scope>
    <source>
        <strain evidence="9 10">DSM 13275</strain>
    </source>
</reference>
<evidence type="ECO:0000256" key="1">
    <source>
        <dbReference type="ARBA" id="ARBA00004141"/>
    </source>
</evidence>
<keyword evidence="7 8" id="KW-0472">Membrane</keyword>
<keyword evidence="4 8" id="KW-0812">Transmembrane</keyword>
<feature type="transmembrane region" description="Helical" evidence="8">
    <location>
        <begin position="458"/>
        <end position="482"/>
    </location>
</feature>
<dbReference type="PANTHER" id="PTHR11629">
    <property type="entry name" value="VACUOLAR PROTON ATPASES"/>
    <property type="match status" value="1"/>
</dbReference>
<dbReference type="OrthoDB" id="9803814at2"/>
<evidence type="ECO:0000256" key="7">
    <source>
        <dbReference type="ARBA" id="ARBA00023136"/>
    </source>
</evidence>
<dbReference type="GO" id="GO:0051117">
    <property type="term" value="F:ATPase binding"/>
    <property type="evidence" value="ECO:0007669"/>
    <property type="project" value="TreeGrafter"/>
</dbReference>
<gene>
    <name evidence="9" type="ORF">CLOHIR_00876</name>
</gene>
<evidence type="ECO:0000313" key="10">
    <source>
        <dbReference type="Proteomes" id="UP000003178"/>
    </source>
</evidence>
<sequence>MSIVKMKKLSVIGLSNNKEELIKHLMDLGVVELSAQDQKLLDEEWANIVVKDGNEDEVSRIDSELQKISTVLETLEQYDKSKKPLIKTRRAITKREFKKVMEDKENIQSTVEKVYKLYNSLVNLKGQENKIETNMVSLKPWLSYDIPVELRETESTEILMGVVPSVTEIEAMRAAVEKATDRTVFRLIGSDADQHYLSIIALKDDIELVLDCVRQFGFNKVTFSNMYGTPAEITGSYEKELAEIAKEKELVEADITSMTGEIKKVECLYDDTIIEKDRNQIRNRLLKTEASFYFDGYMPAAAEKSVQRVLEENECYYEFNEIPEGEEAPVLLHNTGAIYPFEAITNLYALPEYKEIDPTKWLAPFYFIFFGMMLSDAAYGIIMAVGCFIISKKFRLEGMTKKLINMFFWCGISTAIWGALFGGWFGDLPTVAAKTFFGIDNFVIKPLWFNPVSDPMKLLIFSFILGGIHLFLGMGIQAYMLIRDGKPLDALFDIGLWYVLLVGLVLFGVGGKIGPAFATAGKYMSIIGVVGILLTGGRRKKGIFGKITGGLGSLYDITSYLADILSYSRLLALGLATGVIAQVINTMGSLAGGGIKGSILLIVVAVFGHLFNLAINALGSFVHASRLQYVEFFGKFYKGGGTAFEPFDKKTKYVDIVKEED</sequence>
<feature type="transmembrane region" description="Helical" evidence="8">
    <location>
        <begin position="494"/>
        <end position="514"/>
    </location>
</feature>
<accession>B6FYC4</accession>
<evidence type="ECO:0000256" key="8">
    <source>
        <dbReference type="SAM" id="Phobius"/>
    </source>
</evidence>
<dbReference type="eggNOG" id="COG1269">
    <property type="taxonomic scope" value="Bacteria"/>
</dbReference>
<proteinExistence type="inferred from homology"/>